<evidence type="ECO:0000256" key="2">
    <source>
        <dbReference type="SAM" id="SignalP"/>
    </source>
</evidence>
<keyword evidence="4" id="KW-1185">Reference proteome</keyword>
<dbReference type="EMBL" id="BNEK01000005">
    <property type="protein sequence ID" value="GHJ30023.1"/>
    <property type="molecule type" value="Genomic_DNA"/>
</dbReference>
<gene>
    <name evidence="3" type="ORF">TPA0910_44560</name>
</gene>
<feature type="signal peptide" evidence="2">
    <location>
        <begin position="1"/>
        <end position="22"/>
    </location>
</feature>
<evidence type="ECO:0000256" key="1">
    <source>
        <dbReference type="SAM" id="MobiDB-lite"/>
    </source>
</evidence>
<organism evidence="3 4">
    <name type="scientific">Streptomyces hygroscopicus</name>
    <dbReference type="NCBI Taxonomy" id="1912"/>
    <lineage>
        <taxon>Bacteria</taxon>
        <taxon>Bacillati</taxon>
        <taxon>Actinomycetota</taxon>
        <taxon>Actinomycetes</taxon>
        <taxon>Kitasatosporales</taxon>
        <taxon>Streptomycetaceae</taxon>
        <taxon>Streptomyces</taxon>
        <taxon>Streptomyces violaceusniger group</taxon>
    </lineage>
</organism>
<reference evidence="3" key="1">
    <citation type="submission" date="2024-05" db="EMBL/GenBank/DDBJ databases">
        <title>Whole genome shotgun sequence of Streptomyces hygroscopicus NBRC 113678.</title>
        <authorList>
            <person name="Komaki H."/>
            <person name="Tamura T."/>
        </authorList>
    </citation>
    <scope>NUCLEOTIDE SEQUENCE</scope>
    <source>
        <strain evidence="3">N11-34</strain>
    </source>
</reference>
<protein>
    <recommendedName>
        <fullName evidence="5">Secreted protein</fullName>
    </recommendedName>
</protein>
<name>A0ABQ3U4B0_STRHY</name>
<feature type="chain" id="PRO_5045122006" description="Secreted protein" evidence="2">
    <location>
        <begin position="23"/>
        <end position="253"/>
    </location>
</feature>
<feature type="region of interest" description="Disordered" evidence="1">
    <location>
        <begin position="24"/>
        <end position="78"/>
    </location>
</feature>
<accession>A0ABQ3U4B0</accession>
<feature type="compositionally biased region" description="Low complexity" evidence="1">
    <location>
        <begin position="39"/>
        <end position="53"/>
    </location>
</feature>
<comment type="caution">
    <text evidence="3">The sequence shown here is derived from an EMBL/GenBank/DDBJ whole genome shotgun (WGS) entry which is preliminary data.</text>
</comment>
<dbReference type="Proteomes" id="UP001054854">
    <property type="component" value="Unassembled WGS sequence"/>
</dbReference>
<evidence type="ECO:0008006" key="5">
    <source>
        <dbReference type="Google" id="ProtNLM"/>
    </source>
</evidence>
<proteinExistence type="predicted"/>
<evidence type="ECO:0000313" key="3">
    <source>
        <dbReference type="EMBL" id="GHJ30023.1"/>
    </source>
</evidence>
<evidence type="ECO:0000313" key="4">
    <source>
        <dbReference type="Proteomes" id="UP001054854"/>
    </source>
</evidence>
<sequence length="253" mass="26749">MIVGTSVVAAAVLALTGYVAFSGDDDTAASGKDGKDKASASPSESGPGYSPPEEWTEPKKWAALPRGKKTDDHGNEVNFPHSADGAVAMLAASNETEVKGSQSMVDERMSQYDSYLSKADQTPENKEKIKAEAVQTDASVRQKMGVPGSGDMPSGAYMRSTTVGYKVIEASKNEVSVYLLSRVTMKAGELEKERGSHTRNILAAEWNGSDWKLSTAASVRAGQQAQNEKVPAIVAPGDAKFNASGWTAIRQAS</sequence>
<keyword evidence="2" id="KW-0732">Signal</keyword>